<accession>A0A060USD9</accession>
<dbReference type="AlphaFoldDB" id="A0A060USD9"/>
<dbReference type="SUPFAM" id="SSF52540">
    <property type="entry name" value="P-loop containing nucleoside triphosphate hydrolases"/>
    <property type="match status" value="2"/>
</dbReference>
<dbReference type="GO" id="GO:0005524">
    <property type="term" value="F:ATP binding"/>
    <property type="evidence" value="ECO:0007669"/>
    <property type="project" value="InterPro"/>
</dbReference>
<sequence>MKSSTPQNPHLDAPASTIGEQDSLAALGQENARLVALLESHGIAWRLPPEPTPSEPGSGPSPFSAEAKVAMFRRLFRGRTDVYPVRWESKSTGKSGYAPACANEWRPGVCDKPRIKCGDCGYRRMSPLSDSVIYDHLLGKHTVGVYSLLEDDSCTFLAVDFDEAEWQDDARAFVHSCKALGVPAALEISRSGQGAHVWVFFAHKVAARDARRLGTAIISHTCARTRQLKLNSYDRLFPNQDTMPKGGFGNLIALPLQKKPRENGCSVFVDTDLRPYPDQWAFLASIQPMAPQDIEPTILRATDGTHPLDVTFIDEEDLARPWNRSTPAITKLSGAMPKTLRVTLGNLIYFEKAQLPPPLANRLIRLAAFQNPEFYKAQAMRMSVWDKPRVIGCAENYPQHIALPRGCLDAAQELLRDNGIHCELRDERVPGEPIDVHFVGTLRLDQEAAVAAMLHHDVGVLCAPTAFGKTVVAAAMIARHGVNTLVLVHRTELLKQWQERLQSFLGVSKGVVGTIGGGKAKPTGQIDIAVMQSLSRHGEVNPIVENYGHVIVDECHHVGAASFDAILKRGKSKYVLGLTATPIRRDGQQPIIFMQCGPIRYTAAKPIGAPHDLAVIPRFFHSRIDLPPEAGIQEVFRHLANDQARTDAIATAIKNAIVQDRKVLVLTERSEHLDALRAALGGKVSPLFVLHGRMPKKERALIIGELGALPSDAPRVLLATGKLVGEGFDHPPLDTLALAMPVSWKGTLQQYAGRLHREHATKTHVRILDFIDTGHPALLRMWDKRQRGYRAMGYRIILKKAVTVRPEQESPHLVTTVIG</sequence>
<protein>
    <submittedName>
        <fullName evidence="3">Nucleic acid ATP-dependent helicase</fullName>
    </submittedName>
    <submittedName>
        <fullName evidence="2">Putative DEAD/DEAH box helicase</fullName>
    </submittedName>
</protein>
<keyword evidence="4" id="KW-1185">Reference proteome</keyword>
<dbReference type="GO" id="GO:0003677">
    <property type="term" value="F:DNA binding"/>
    <property type="evidence" value="ECO:0007669"/>
    <property type="project" value="InterPro"/>
</dbReference>
<dbReference type="PROSITE" id="PS51192">
    <property type="entry name" value="HELICASE_ATP_BIND_1"/>
    <property type="match status" value="1"/>
</dbReference>
<evidence type="ECO:0000313" key="4">
    <source>
        <dbReference type="Proteomes" id="UP000193925"/>
    </source>
</evidence>
<feature type="domain" description="Helicase ATP-binding" evidence="1">
    <location>
        <begin position="450"/>
        <end position="600"/>
    </location>
</feature>
<dbReference type="EMBL" id="LT841305">
    <property type="protein sequence ID" value="SMH66221.1"/>
    <property type="molecule type" value="Genomic_DNA"/>
</dbReference>
<reference evidence="2" key="2">
    <citation type="submission" date="2014-07" db="EMBL/GenBank/DDBJ databases">
        <title>Initial genome analysis of the psychrotolerant acidophile Acidithiobacillus ferrivorans CF27: insights into iron and sulfur oxidation pathways and into biofilm formation.</title>
        <authorList>
            <person name="Talla E."/>
            <person name="Hedrich S."/>
            <person name="Mangenot S."/>
            <person name="Ji B."/>
            <person name="Johnson D.B."/>
            <person name="Barbe V."/>
            <person name="Bonnefoy V."/>
        </authorList>
    </citation>
    <scope>NUCLEOTIDE SEQUENCE [LARGE SCALE GENOMIC DNA]</scope>
    <source>
        <strain evidence="2">CF27</strain>
    </source>
</reference>
<evidence type="ECO:0000313" key="2">
    <source>
        <dbReference type="EMBL" id="CDQ11497.1"/>
    </source>
</evidence>
<dbReference type="RefSeq" id="WP_051984909.1">
    <property type="nucleotide sequence ID" value="NZ_CCCS020000052.1"/>
</dbReference>
<dbReference type="InterPro" id="IPR014001">
    <property type="entry name" value="Helicase_ATP-bd"/>
</dbReference>
<dbReference type="InterPro" id="IPR006935">
    <property type="entry name" value="Helicase/UvrB_N"/>
</dbReference>
<name>A0A060USD9_9PROT</name>
<dbReference type="Pfam" id="PF04851">
    <property type="entry name" value="ResIII"/>
    <property type="match status" value="1"/>
</dbReference>
<dbReference type="Pfam" id="PF22548">
    <property type="entry name" value="AEP-TOTE"/>
    <property type="match status" value="1"/>
</dbReference>
<dbReference type="InterPro" id="IPR001650">
    <property type="entry name" value="Helicase_C-like"/>
</dbReference>
<dbReference type="Pfam" id="PF00271">
    <property type="entry name" value="Helicase_C"/>
    <property type="match status" value="1"/>
</dbReference>
<dbReference type="SMART" id="SM00487">
    <property type="entry name" value="DEXDc"/>
    <property type="match status" value="1"/>
</dbReference>
<gene>
    <name evidence="3" type="ORF">AFERRI_21010</name>
    <name evidence="2" type="ORF">AFERRI_560046</name>
</gene>
<dbReference type="GO" id="GO:0005829">
    <property type="term" value="C:cytosol"/>
    <property type="evidence" value="ECO:0007669"/>
    <property type="project" value="TreeGrafter"/>
</dbReference>
<dbReference type="InterPro" id="IPR054347">
    <property type="entry name" value="TOTE_primase"/>
</dbReference>
<dbReference type="CDD" id="cd18785">
    <property type="entry name" value="SF2_C"/>
    <property type="match status" value="1"/>
</dbReference>
<dbReference type="PANTHER" id="PTHR47396:SF1">
    <property type="entry name" value="ATP-DEPENDENT HELICASE IRC3-RELATED"/>
    <property type="match status" value="1"/>
</dbReference>
<evidence type="ECO:0000259" key="1">
    <source>
        <dbReference type="PROSITE" id="PS51192"/>
    </source>
</evidence>
<dbReference type="InterPro" id="IPR050742">
    <property type="entry name" value="Helicase_Restrict-Modif_Enz"/>
</dbReference>
<organism evidence="2">
    <name type="scientific">Acidithiobacillus ferrivorans</name>
    <dbReference type="NCBI Taxonomy" id="160808"/>
    <lineage>
        <taxon>Bacteria</taxon>
        <taxon>Pseudomonadati</taxon>
        <taxon>Pseudomonadota</taxon>
        <taxon>Acidithiobacillia</taxon>
        <taxon>Acidithiobacillales</taxon>
        <taxon>Acidithiobacillaceae</taxon>
        <taxon>Acidithiobacillus</taxon>
    </lineage>
</organism>
<keyword evidence="2" id="KW-0378">Hydrolase</keyword>
<dbReference type="Gene3D" id="3.40.50.300">
    <property type="entry name" value="P-loop containing nucleotide triphosphate hydrolases"/>
    <property type="match status" value="2"/>
</dbReference>
<dbReference type="CDD" id="cd17926">
    <property type="entry name" value="DEXHc_RE"/>
    <property type="match status" value="1"/>
</dbReference>
<dbReference type="PANTHER" id="PTHR47396">
    <property type="entry name" value="TYPE I RESTRICTION ENZYME ECOKI R PROTEIN"/>
    <property type="match status" value="1"/>
</dbReference>
<dbReference type="GO" id="GO:0016787">
    <property type="term" value="F:hydrolase activity"/>
    <property type="evidence" value="ECO:0007669"/>
    <property type="project" value="InterPro"/>
</dbReference>
<keyword evidence="2" id="KW-0347">Helicase</keyword>
<dbReference type="InterPro" id="IPR027417">
    <property type="entry name" value="P-loop_NTPase"/>
</dbReference>
<reference evidence="3 4" key="3">
    <citation type="submission" date="2017-03" db="EMBL/GenBank/DDBJ databases">
        <authorList>
            <person name="Regsiter A."/>
            <person name="William W."/>
        </authorList>
    </citation>
    <scope>NUCLEOTIDE SEQUENCE [LARGE SCALE GENOMIC DNA]</scope>
    <source>
        <strain evidence="3">PRJEB5721</strain>
    </source>
</reference>
<keyword evidence="2" id="KW-0067">ATP-binding</keyword>
<dbReference type="GO" id="GO:0004386">
    <property type="term" value="F:helicase activity"/>
    <property type="evidence" value="ECO:0007669"/>
    <property type="project" value="UniProtKB-KW"/>
</dbReference>
<dbReference type="EMBL" id="CCCS020000052">
    <property type="protein sequence ID" value="CDQ11497.1"/>
    <property type="molecule type" value="Genomic_DNA"/>
</dbReference>
<proteinExistence type="predicted"/>
<keyword evidence="2" id="KW-0547">Nucleotide-binding</keyword>
<dbReference type="Proteomes" id="UP000193925">
    <property type="component" value="Chromosome AFERRI"/>
</dbReference>
<reference evidence="2" key="1">
    <citation type="submission" date="2014-03" db="EMBL/GenBank/DDBJ databases">
        <authorList>
            <person name="Genoscope - CEA"/>
        </authorList>
    </citation>
    <scope>NUCLEOTIDE SEQUENCE [LARGE SCALE GENOMIC DNA]</scope>
    <source>
        <strain evidence="2">CF27</strain>
    </source>
</reference>
<evidence type="ECO:0000313" key="3">
    <source>
        <dbReference type="EMBL" id="SMH66221.1"/>
    </source>
</evidence>